<name>A0A379MPK2_9BACT</name>
<dbReference type="GO" id="GO:0000976">
    <property type="term" value="F:transcription cis-regulatory region binding"/>
    <property type="evidence" value="ECO:0007669"/>
    <property type="project" value="TreeGrafter"/>
</dbReference>
<keyword evidence="3" id="KW-0804">Transcription</keyword>
<evidence type="ECO:0000313" key="7">
    <source>
        <dbReference type="Proteomes" id="UP000255233"/>
    </source>
</evidence>
<evidence type="ECO:0000313" key="6">
    <source>
        <dbReference type="EMBL" id="SUE33396.1"/>
    </source>
</evidence>
<dbReference type="STRING" id="880526.GCA_000427365_00843"/>
<reference evidence="6 7" key="1">
    <citation type="submission" date="2018-06" db="EMBL/GenBank/DDBJ databases">
        <authorList>
            <consortium name="Pathogen Informatics"/>
            <person name="Doyle S."/>
        </authorList>
    </citation>
    <scope>NUCLEOTIDE SEQUENCE [LARGE SCALE GENOMIC DNA]</scope>
    <source>
        <strain evidence="6 7">NCTC11190</strain>
    </source>
</reference>
<sequence>METEGRNNESGVRQRIIALADELFPAYGVRSVSMDQIASRLSMSRRALGRYFPDKQELLLAWIDYHGAMMKARADEIGGRAETVLHAVLEIYREQAPKVHRISPRLREDLCRYPKAVARLEKNRSEQAERMLRFFRTGVGQGIFLPGLNYGMLGRTLARMLDTFALLTLAGRYAAAETYGTALLTLVRGACTAKGLRIFGDCLPEYRA</sequence>
<dbReference type="Pfam" id="PF00440">
    <property type="entry name" value="TetR_N"/>
    <property type="match status" value="1"/>
</dbReference>
<keyword evidence="1" id="KW-0805">Transcription regulation</keyword>
<dbReference type="RefSeq" id="WP_027290611.1">
    <property type="nucleotide sequence ID" value="NZ_UGVL01000001.1"/>
</dbReference>
<dbReference type="EMBL" id="UGVL01000001">
    <property type="protein sequence ID" value="SUE33396.1"/>
    <property type="molecule type" value="Genomic_DNA"/>
</dbReference>
<evidence type="ECO:0000259" key="5">
    <source>
        <dbReference type="PROSITE" id="PS50977"/>
    </source>
</evidence>
<organism evidence="6 7">
    <name type="scientific">Rikenella microfusus</name>
    <dbReference type="NCBI Taxonomy" id="28139"/>
    <lineage>
        <taxon>Bacteria</taxon>
        <taxon>Pseudomonadati</taxon>
        <taxon>Bacteroidota</taxon>
        <taxon>Bacteroidia</taxon>
        <taxon>Bacteroidales</taxon>
        <taxon>Rikenellaceae</taxon>
        <taxon>Rikenella</taxon>
    </lineage>
</organism>
<dbReference type="InterPro" id="IPR036271">
    <property type="entry name" value="Tet_transcr_reg_TetR-rel_C_sf"/>
</dbReference>
<accession>A0A379MPK2</accession>
<dbReference type="PANTHER" id="PTHR30055">
    <property type="entry name" value="HTH-TYPE TRANSCRIPTIONAL REGULATOR RUTR"/>
    <property type="match status" value="1"/>
</dbReference>
<protein>
    <submittedName>
        <fullName evidence="6">Mycofactocin system transcriptional regulator</fullName>
    </submittedName>
</protein>
<gene>
    <name evidence="6" type="ORF">NCTC11190_00603</name>
</gene>
<evidence type="ECO:0000256" key="3">
    <source>
        <dbReference type="ARBA" id="ARBA00023163"/>
    </source>
</evidence>
<dbReference type="PANTHER" id="PTHR30055:SF234">
    <property type="entry name" value="HTH-TYPE TRANSCRIPTIONAL REGULATOR BETI"/>
    <property type="match status" value="1"/>
</dbReference>
<evidence type="ECO:0000256" key="1">
    <source>
        <dbReference type="ARBA" id="ARBA00023015"/>
    </source>
</evidence>
<keyword evidence="2 4" id="KW-0238">DNA-binding</keyword>
<dbReference type="InterPro" id="IPR001647">
    <property type="entry name" value="HTH_TetR"/>
</dbReference>
<evidence type="ECO:0000256" key="2">
    <source>
        <dbReference type="ARBA" id="ARBA00023125"/>
    </source>
</evidence>
<dbReference type="AlphaFoldDB" id="A0A379MPK2"/>
<dbReference type="SUPFAM" id="SSF48498">
    <property type="entry name" value="Tetracyclin repressor-like, C-terminal domain"/>
    <property type="match status" value="1"/>
</dbReference>
<feature type="DNA-binding region" description="H-T-H motif" evidence="4">
    <location>
        <begin position="33"/>
        <end position="52"/>
    </location>
</feature>
<feature type="domain" description="HTH tetR-type" evidence="5">
    <location>
        <begin position="10"/>
        <end position="70"/>
    </location>
</feature>
<keyword evidence="7" id="KW-1185">Reference proteome</keyword>
<dbReference type="PROSITE" id="PS50977">
    <property type="entry name" value="HTH_TETR_2"/>
    <property type="match status" value="1"/>
</dbReference>
<dbReference type="SUPFAM" id="SSF46689">
    <property type="entry name" value="Homeodomain-like"/>
    <property type="match status" value="1"/>
</dbReference>
<evidence type="ECO:0000256" key="4">
    <source>
        <dbReference type="PROSITE-ProRule" id="PRU00335"/>
    </source>
</evidence>
<dbReference type="OrthoDB" id="881297at2"/>
<proteinExistence type="predicted"/>
<dbReference type="InterPro" id="IPR009057">
    <property type="entry name" value="Homeodomain-like_sf"/>
</dbReference>
<dbReference type="GO" id="GO:0003700">
    <property type="term" value="F:DNA-binding transcription factor activity"/>
    <property type="evidence" value="ECO:0007669"/>
    <property type="project" value="TreeGrafter"/>
</dbReference>
<dbReference type="Proteomes" id="UP000255233">
    <property type="component" value="Unassembled WGS sequence"/>
</dbReference>
<dbReference type="Gene3D" id="1.10.357.10">
    <property type="entry name" value="Tetracycline Repressor, domain 2"/>
    <property type="match status" value="1"/>
</dbReference>
<dbReference type="InterPro" id="IPR050109">
    <property type="entry name" value="HTH-type_TetR-like_transc_reg"/>
</dbReference>